<protein>
    <submittedName>
        <fullName evidence="2">N-acetyltransferase domain-containing protein</fullName>
    </submittedName>
</protein>
<dbReference type="SUPFAM" id="SSF55729">
    <property type="entry name" value="Acyl-CoA N-acyltransferases (Nat)"/>
    <property type="match status" value="1"/>
</dbReference>
<dbReference type="WBParaSite" id="Pan_g10885.t1">
    <property type="protein sequence ID" value="Pan_g10885.t1"/>
    <property type="gene ID" value="Pan_g10885"/>
</dbReference>
<accession>A0A7E4ZQD8</accession>
<evidence type="ECO:0000313" key="1">
    <source>
        <dbReference type="Proteomes" id="UP000492821"/>
    </source>
</evidence>
<proteinExistence type="predicted"/>
<dbReference type="GO" id="GO:0008080">
    <property type="term" value="F:N-acetyltransferase activity"/>
    <property type="evidence" value="ECO:0007669"/>
    <property type="project" value="TreeGrafter"/>
</dbReference>
<evidence type="ECO:0000313" key="2">
    <source>
        <dbReference type="WBParaSite" id="Pan_g10885.t1"/>
    </source>
</evidence>
<dbReference type="InterPro" id="IPR016181">
    <property type="entry name" value="Acyl_CoA_acyltransferase"/>
</dbReference>
<dbReference type="AlphaFoldDB" id="A0A7E4ZQD8"/>
<organism evidence="1 2">
    <name type="scientific">Panagrellus redivivus</name>
    <name type="common">Microworm</name>
    <dbReference type="NCBI Taxonomy" id="6233"/>
    <lineage>
        <taxon>Eukaryota</taxon>
        <taxon>Metazoa</taxon>
        <taxon>Ecdysozoa</taxon>
        <taxon>Nematoda</taxon>
        <taxon>Chromadorea</taxon>
        <taxon>Rhabditida</taxon>
        <taxon>Tylenchina</taxon>
        <taxon>Panagrolaimomorpha</taxon>
        <taxon>Panagrolaimoidea</taxon>
        <taxon>Panagrolaimidae</taxon>
        <taxon>Panagrellus</taxon>
    </lineage>
</organism>
<dbReference type="PANTHER" id="PTHR20905">
    <property type="entry name" value="N-ACETYLTRANSFERASE-RELATED"/>
    <property type="match status" value="1"/>
</dbReference>
<sequence length="291" mass="32735">MLRRLVSNFSTPMIQTASICAEAHYTPIKKQEKCPEGYLRHPDPLSREIVIKGYKSRTGRLIDFVKADFRDRDMAAQFFCEEYSAHNNCCRHANMTFEDFECMAAPGTDLMLDRGDVFMAFDGDKLVATHLVSYYYEDKLNDIFHGELPGDANPVFKVKDDYADVIKTYNFNPAMNRYMALLDTIQPQTGKFLPKGVKALGINEVLSVLPEYQKDGIGYTMLSLGDAECIKRGITHIAGYALAVGTQKICKELGYDSLYTLPYTDFKENGTPVYANLYDGAIVADSLVRAL</sequence>
<dbReference type="Proteomes" id="UP000492821">
    <property type="component" value="Unassembled WGS sequence"/>
</dbReference>
<name>A0A7E4ZQD8_PANRE</name>
<dbReference type="Gene3D" id="3.40.630.30">
    <property type="match status" value="1"/>
</dbReference>
<dbReference type="PANTHER" id="PTHR20905:SF1">
    <property type="entry name" value="AT07410P-RELATED"/>
    <property type="match status" value="1"/>
</dbReference>
<reference evidence="1" key="1">
    <citation type="journal article" date="2013" name="Genetics">
        <title>The draft genome and transcriptome of Panagrellus redivivus are shaped by the harsh demands of a free-living lifestyle.</title>
        <authorList>
            <person name="Srinivasan J."/>
            <person name="Dillman A.R."/>
            <person name="Macchietto M.G."/>
            <person name="Heikkinen L."/>
            <person name="Lakso M."/>
            <person name="Fracchia K.M."/>
            <person name="Antoshechkin I."/>
            <person name="Mortazavi A."/>
            <person name="Wong G."/>
            <person name="Sternberg P.W."/>
        </authorList>
    </citation>
    <scope>NUCLEOTIDE SEQUENCE [LARGE SCALE GENOMIC DNA]</scope>
    <source>
        <strain evidence="1">MT8872</strain>
    </source>
</reference>
<keyword evidence="1" id="KW-1185">Reference proteome</keyword>
<reference evidence="2" key="2">
    <citation type="submission" date="2020-10" db="UniProtKB">
        <authorList>
            <consortium name="WormBaseParasite"/>
        </authorList>
    </citation>
    <scope>IDENTIFICATION</scope>
</reference>